<feature type="disulfide bond" evidence="5">
    <location>
        <begin position="197"/>
        <end position="223"/>
    </location>
</feature>
<dbReference type="PANTHER" id="PTHR23345">
    <property type="entry name" value="VITELLOGENIN-RELATED"/>
    <property type="match status" value="1"/>
</dbReference>
<evidence type="ECO:0000313" key="9">
    <source>
        <dbReference type="Proteomes" id="UP000271974"/>
    </source>
</evidence>
<feature type="compositionally biased region" description="Polar residues" evidence="6">
    <location>
        <begin position="1141"/>
        <end position="1151"/>
    </location>
</feature>
<keyword evidence="4" id="KW-0325">Glycoprotein</keyword>
<dbReference type="Proteomes" id="UP000271974">
    <property type="component" value="Unassembled WGS sequence"/>
</dbReference>
<dbReference type="Gene3D" id="2.30.230.10">
    <property type="entry name" value="Lipovitellin, beta-sheet shell regions, chain A"/>
    <property type="match status" value="1"/>
</dbReference>
<evidence type="ECO:0000313" key="8">
    <source>
        <dbReference type="EMBL" id="RUS76885.1"/>
    </source>
</evidence>
<comment type="caution">
    <text evidence="8">The sequence shown here is derived from an EMBL/GenBank/DDBJ whole genome shotgun (WGS) entry which is preliminary data.</text>
</comment>
<dbReference type="SMART" id="SM01169">
    <property type="entry name" value="DUF1943"/>
    <property type="match status" value="1"/>
</dbReference>
<dbReference type="PANTHER" id="PTHR23345:SF15">
    <property type="entry name" value="VITELLOGENIN 1-RELATED"/>
    <property type="match status" value="1"/>
</dbReference>
<dbReference type="InterPro" id="IPR050733">
    <property type="entry name" value="Vitellogenin/Apolipophorin"/>
</dbReference>
<feature type="region of interest" description="Disordered" evidence="6">
    <location>
        <begin position="330"/>
        <end position="356"/>
    </location>
</feature>
<dbReference type="Pfam" id="PF09172">
    <property type="entry name" value="Vit_open_b-sht"/>
    <property type="match status" value="1"/>
</dbReference>
<dbReference type="InterPro" id="IPR011030">
    <property type="entry name" value="Lipovitellin_superhlx_dom"/>
</dbReference>
<dbReference type="SUPFAM" id="SSF48431">
    <property type="entry name" value="Lipovitellin-phosvitin complex, superhelical domain"/>
    <property type="match status" value="1"/>
</dbReference>
<dbReference type="PROSITE" id="PS51211">
    <property type="entry name" value="VITELLOGENIN"/>
    <property type="match status" value="1"/>
</dbReference>
<dbReference type="OrthoDB" id="160294at2759"/>
<dbReference type="InterPro" id="IPR015819">
    <property type="entry name" value="Lipid_transp_b-sht_shell"/>
</dbReference>
<feature type="region of interest" description="Disordered" evidence="6">
    <location>
        <begin position="1124"/>
        <end position="1151"/>
    </location>
</feature>
<proteinExistence type="predicted"/>
<evidence type="ECO:0000256" key="6">
    <source>
        <dbReference type="SAM" id="MobiDB-lite"/>
    </source>
</evidence>
<dbReference type="EMBL" id="RQTK01000626">
    <property type="protein sequence ID" value="RUS76885.1"/>
    <property type="molecule type" value="Genomic_DNA"/>
</dbReference>
<dbReference type="Gene3D" id="1.25.10.20">
    <property type="entry name" value="Vitellinogen, superhelical"/>
    <property type="match status" value="1"/>
</dbReference>
<feature type="domain" description="Vitellogenin" evidence="7">
    <location>
        <begin position="31"/>
        <end position="764"/>
    </location>
</feature>
<dbReference type="InterPro" id="IPR001747">
    <property type="entry name" value="Vitellogenin_N"/>
</dbReference>
<feature type="non-terminal residue" evidence="8">
    <location>
        <position position="1151"/>
    </location>
</feature>
<dbReference type="SUPFAM" id="SSF56968">
    <property type="entry name" value="Lipovitellin-phosvitin complex, beta-sheet shell regions"/>
    <property type="match status" value="2"/>
</dbReference>
<accession>A0A433T5P5</accession>
<feature type="non-terminal residue" evidence="8">
    <location>
        <position position="1"/>
    </location>
</feature>
<keyword evidence="1" id="KW-0732">Signal</keyword>
<evidence type="ECO:0000256" key="2">
    <source>
        <dbReference type="ARBA" id="ARBA00022761"/>
    </source>
</evidence>
<evidence type="ECO:0000256" key="3">
    <source>
        <dbReference type="ARBA" id="ARBA00023157"/>
    </source>
</evidence>
<dbReference type="GO" id="GO:0005319">
    <property type="term" value="F:lipid transporter activity"/>
    <property type="evidence" value="ECO:0007669"/>
    <property type="project" value="InterPro"/>
</dbReference>
<keyword evidence="2" id="KW-0758">Storage protein</keyword>
<comment type="caution">
    <text evidence="5">Lacks conserved residue(s) required for the propagation of feature annotation.</text>
</comment>
<dbReference type="STRING" id="188477.A0A433T5P5"/>
<reference evidence="8 9" key="1">
    <citation type="submission" date="2019-01" db="EMBL/GenBank/DDBJ databases">
        <title>A draft genome assembly of the solar-powered sea slug Elysia chlorotica.</title>
        <authorList>
            <person name="Cai H."/>
            <person name="Li Q."/>
            <person name="Fang X."/>
            <person name="Li J."/>
            <person name="Curtis N.E."/>
            <person name="Altenburger A."/>
            <person name="Shibata T."/>
            <person name="Feng M."/>
            <person name="Maeda T."/>
            <person name="Schwartz J.A."/>
            <person name="Shigenobu S."/>
            <person name="Lundholm N."/>
            <person name="Nishiyama T."/>
            <person name="Yang H."/>
            <person name="Hasebe M."/>
            <person name="Li S."/>
            <person name="Pierce S.K."/>
            <person name="Wang J."/>
        </authorList>
    </citation>
    <scope>NUCLEOTIDE SEQUENCE [LARGE SCALE GENOMIC DNA]</scope>
    <source>
        <strain evidence="8">EC2010</strain>
        <tissue evidence="8">Whole organism of an adult</tissue>
    </source>
</reference>
<evidence type="ECO:0000256" key="4">
    <source>
        <dbReference type="ARBA" id="ARBA00023180"/>
    </source>
</evidence>
<feature type="compositionally biased region" description="Polar residues" evidence="6">
    <location>
        <begin position="338"/>
        <end position="354"/>
    </location>
</feature>
<keyword evidence="9" id="KW-1185">Reference proteome</keyword>
<evidence type="ECO:0000259" key="7">
    <source>
        <dbReference type="PROSITE" id="PS51211"/>
    </source>
</evidence>
<dbReference type="InterPro" id="IPR015816">
    <property type="entry name" value="Vitellinogen_b-sht_N"/>
</dbReference>
<dbReference type="GO" id="GO:0045735">
    <property type="term" value="F:nutrient reservoir activity"/>
    <property type="evidence" value="ECO:0007669"/>
    <property type="project" value="UniProtKB-KW"/>
</dbReference>
<dbReference type="Gene3D" id="2.20.80.10">
    <property type="entry name" value="Lipovitellin-phosvitin complex, chain A, domain 4"/>
    <property type="match status" value="1"/>
</dbReference>
<dbReference type="SMART" id="SM00638">
    <property type="entry name" value="LPD_N"/>
    <property type="match status" value="1"/>
</dbReference>
<dbReference type="AlphaFoldDB" id="A0A433T5P5"/>
<evidence type="ECO:0000256" key="5">
    <source>
        <dbReference type="PROSITE-ProRule" id="PRU00557"/>
    </source>
</evidence>
<gene>
    <name evidence="8" type="ORF">EGW08_015354</name>
</gene>
<protein>
    <recommendedName>
        <fullName evidence="7">Vitellogenin domain-containing protein</fullName>
    </recommendedName>
</protein>
<sequence>IYQFKSFYTFEKQFTISFISVQCQAIRDKAFRAQREYIYQYETQLVTGMEPFTAIHSGFRLSATARVQFSTGTEVDVHLENMFVYRINKPVKQYQADSNMIPKQFISEGASEMLPLIISVLKIPFRFKYSKGHVIKVMLSDKETEWSANTKRGFVSLFEVNLEKRMLLQQLSQPAHTTHGPTVDNYKVMEKAVTGDCATTYTVKSRLTTSHFFVSKVRDFDNCLEKPVYFKSIVDGYPTPTHQKDNPLSVGATVEYSLSGTTTRFLILSAIAQTKIIFTPVTQNGAIRTTVNQTLYLKDAGPIQQNVPTLTPREHERNKFSEELRMSLPGQILDPQDPFQSRGENSQHNPSQSEADQKYNVDEIYTQLLHAAQNTQQVTSQEALVRLRLAVTMLKASPREIIRELWEKIQSGTPHRSETELAKKALWNVLPHVGTEGAALHILDVCTNDTTMRSNCTTALNTLTLKVTPTTETIEKLIALIEALATTGRPDKLTQVSYLSLGSLSYKLSLAKYWNMEEIKRVSRILADLRGRHGSRFVRQYLSSKRRDVRTRKTHILNVHAQTNHRIVETIKKLIDEGTQAERVLGLKSLANAGDTESLSILKQIITNRNEPLFIRIFAVTAHRRMYLEPAAHQQAIGTLLSVYQDSMEMHEIRSAAFRTMMGLWPDQDVITGIAQDLHSEQDIRVSQYVSSYLDRLANSSYTPLWELNKKCKDAMKFSPPNYKADYYHPFEKSIGMMFPDHKAGIDLRVSALGSPYKFGSLSFGMDTYIYGVHSTFFELGINSEGMSPVLADLFGPKGLLSHSQSLLDLMRRAPGAGQSQAIIDEIFEKLKVQPRTESLPSAHVYYMVMGHELDYVDFTEILSGINTRGLAAVQVDVDQLKASLPIHYEDLGFQHDTQLSLPSEAGLPVSLKLQASNTVKMDGLLTVDALPFFSKSGREGPLPSTLAASIDLKPKMVTALYGSMGLDWHVAPALAFHGIFKNSMPIRNDLVYNIQSQTLKIINHVPKLSKPMMEVIIEPYGEFQTIRSRDRDTDDRVKSTIDRTPLLATTGTKVTPLDLSYDIDAMGLKLGVQGQVPDNWGLKTPLRPLSGRTVLNFYLSPLGDEAPDTITIQSQIVELNPDSLEAAPADWRADQRKPKNQASPTSAPTI</sequence>
<dbReference type="InterPro" id="IPR015255">
    <property type="entry name" value="Vitellinogen_open_b-sht"/>
</dbReference>
<dbReference type="Pfam" id="PF01347">
    <property type="entry name" value="Vitellogenin_N"/>
    <property type="match status" value="1"/>
</dbReference>
<name>A0A433T5P5_ELYCH</name>
<keyword evidence="3 5" id="KW-1015">Disulfide bond</keyword>
<evidence type="ECO:0000256" key="1">
    <source>
        <dbReference type="ARBA" id="ARBA00022729"/>
    </source>
</evidence>
<organism evidence="8 9">
    <name type="scientific">Elysia chlorotica</name>
    <name type="common">Eastern emerald elysia</name>
    <name type="synonym">Sea slug</name>
    <dbReference type="NCBI Taxonomy" id="188477"/>
    <lineage>
        <taxon>Eukaryota</taxon>
        <taxon>Metazoa</taxon>
        <taxon>Spiralia</taxon>
        <taxon>Lophotrochozoa</taxon>
        <taxon>Mollusca</taxon>
        <taxon>Gastropoda</taxon>
        <taxon>Heterobranchia</taxon>
        <taxon>Euthyneura</taxon>
        <taxon>Panpulmonata</taxon>
        <taxon>Sacoglossa</taxon>
        <taxon>Placobranchoidea</taxon>
        <taxon>Plakobranchidae</taxon>
        <taxon>Elysia</taxon>
    </lineage>
</organism>